<dbReference type="InterPro" id="IPR029062">
    <property type="entry name" value="Class_I_gatase-like"/>
</dbReference>
<organism evidence="1 2">
    <name type="scientific">Geothermobacter hydrogeniphilus</name>
    <dbReference type="NCBI Taxonomy" id="1969733"/>
    <lineage>
        <taxon>Bacteria</taxon>
        <taxon>Pseudomonadati</taxon>
        <taxon>Thermodesulfobacteriota</taxon>
        <taxon>Desulfuromonadia</taxon>
        <taxon>Desulfuromonadales</taxon>
        <taxon>Geothermobacteraceae</taxon>
        <taxon>Geothermobacter</taxon>
    </lineage>
</organism>
<accession>A0A2K2HEF9</accession>
<dbReference type="Proteomes" id="UP000236340">
    <property type="component" value="Unassembled WGS sequence"/>
</dbReference>
<protein>
    <submittedName>
        <fullName evidence="1">Uncharacterized protein</fullName>
    </submittedName>
</protein>
<dbReference type="EMBL" id="PPFX01000001">
    <property type="protein sequence ID" value="PNU21678.1"/>
    <property type="molecule type" value="Genomic_DNA"/>
</dbReference>
<comment type="caution">
    <text evidence="1">The sequence shown here is derived from an EMBL/GenBank/DDBJ whole genome shotgun (WGS) entry which is preliminary data.</text>
</comment>
<dbReference type="AlphaFoldDB" id="A0A2K2HEF9"/>
<sequence>MLHIAPPFGDLLYRLGVDFSNGVIRERDQVLNGDPLNFRVTDFADHPLTRGLQGFNLYGGWALINTDPRARIIARTGPEAWVDLNRDLRLNGNDAVQSFGVVVVGESGKGAFVVFADDAIFQNRFLPENRQLADNLVRWLLNRSLPQLALKPESVGPLLADSTSH</sequence>
<name>A0A2K2HEF9_9BACT</name>
<reference evidence="1 2" key="1">
    <citation type="journal article" date="2018" name="Genome Announc.">
        <title>Genome Sequence of Geothermobacter sp. HR-1 Iron Reducer from the Loihi Seamount.</title>
        <authorList>
            <person name="Smith H."/>
            <person name="Abuyen K."/>
            <person name="Tremblay J."/>
            <person name="Savalia P."/>
            <person name="Perez-Rodriguez I."/>
            <person name="Emerson D."/>
            <person name="Tully B."/>
            <person name="Amend J."/>
        </authorList>
    </citation>
    <scope>NUCLEOTIDE SEQUENCE [LARGE SCALE GENOMIC DNA]</scope>
    <source>
        <strain evidence="1 2">HR-1</strain>
    </source>
</reference>
<evidence type="ECO:0000313" key="1">
    <source>
        <dbReference type="EMBL" id="PNU21678.1"/>
    </source>
</evidence>
<evidence type="ECO:0000313" key="2">
    <source>
        <dbReference type="Proteomes" id="UP000236340"/>
    </source>
</evidence>
<proteinExistence type="predicted"/>
<dbReference type="Gene3D" id="3.40.50.880">
    <property type="match status" value="1"/>
</dbReference>
<dbReference type="SUPFAM" id="SSF52317">
    <property type="entry name" value="Class I glutamine amidotransferase-like"/>
    <property type="match status" value="1"/>
</dbReference>
<gene>
    <name evidence="1" type="ORF">C2E25_00145</name>
</gene>